<evidence type="ECO:0000313" key="6">
    <source>
        <dbReference type="EMBL" id="RKO97923.1"/>
    </source>
</evidence>
<dbReference type="Proteomes" id="UP000274922">
    <property type="component" value="Unassembled WGS sequence"/>
</dbReference>
<reference evidence="7" key="2">
    <citation type="submission" date="2018-04" db="EMBL/GenBank/DDBJ databases">
        <title>Leveraging single-cell genomics to expand the Fungal Tree of Life.</title>
        <authorList>
            <consortium name="DOE Joint Genome Institute"/>
            <person name="Ahrendt S.R."/>
            <person name="Quandt C.A."/>
            <person name="Ciobanu D."/>
            <person name="Clum A."/>
            <person name="Salamov A."/>
            <person name="Andreopoulos B."/>
            <person name="Cheng J.-F."/>
            <person name="Woyke T."/>
            <person name="Pelin A."/>
            <person name="Henrissat B."/>
            <person name="Benny G.L."/>
            <person name="Smith M.E."/>
            <person name="James T.Y."/>
            <person name="Grigoriev I.V."/>
        </authorList>
    </citation>
    <scope>NUCLEOTIDE SEQUENCE</scope>
    <source>
        <strain evidence="7">ATCC 52028</strain>
    </source>
</reference>
<dbReference type="InterPro" id="IPR001781">
    <property type="entry name" value="Znf_LIM"/>
</dbReference>
<reference evidence="8 9" key="1">
    <citation type="journal article" date="2018" name="Nat. Microbiol.">
        <title>Leveraging single-cell genomics to expand the fungal tree of life.</title>
        <authorList>
            <person name="Ahrendt S.R."/>
            <person name="Quandt C.A."/>
            <person name="Ciobanu D."/>
            <person name="Clum A."/>
            <person name="Salamov A."/>
            <person name="Andreopoulos B."/>
            <person name="Cheng J.F."/>
            <person name="Woyke T."/>
            <person name="Pelin A."/>
            <person name="Henrissat B."/>
            <person name="Reynolds N.K."/>
            <person name="Benny G.L."/>
            <person name="Smith M.E."/>
            <person name="James T.Y."/>
            <person name="Grigoriev I.V."/>
        </authorList>
    </citation>
    <scope>NUCLEOTIDE SEQUENCE [LARGE SCALE GENOMIC DNA]</scope>
    <source>
        <strain evidence="8 9">ATCC 52028</strain>
    </source>
</reference>
<sequence>MASEPCNACTKKVYHAEKIEAADAWYHKGCFKCSDTACGIQLTLKSFKVAESQVWCEKHLPKPKATAVADTLATVHALRAPKKTAEGLHKTHVGIGEAVSLGVDSVLVQHATHAPPKPVENTGHIQKGSIAHVAVATAATPLPAFVCLL</sequence>
<gene>
    <name evidence="6" type="ORF">CAUPRSCDRAFT_5762</name>
    <name evidence="7" type="ORF">CXG81DRAFT_15942</name>
</gene>
<dbReference type="Gene3D" id="2.10.110.10">
    <property type="entry name" value="Cysteine Rich Protein"/>
    <property type="match status" value="1"/>
</dbReference>
<keyword evidence="9" id="KW-1185">Reference proteome</keyword>
<keyword evidence="4" id="KW-0440">LIM domain</keyword>
<feature type="domain" description="LIM zinc-binding" evidence="5">
    <location>
        <begin position="4"/>
        <end position="66"/>
    </location>
</feature>
<evidence type="ECO:0000256" key="2">
    <source>
        <dbReference type="ARBA" id="ARBA00022737"/>
    </source>
</evidence>
<evidence type="ECO:0000256" key="3">
    <source>
        <dbReference type="ARBA" id="ARBA00022833"/>
    </source>
</evidence>
<proteinExistence type="predicted"/>
<dbReference type="PANTHER" id="PTHR46218:SF4">
    <property type="entry name" value="LIM AND SH3 DOMAIN PROTEIN LASP"/>
    <property type="match status" value="1"/>
</dbReference>
<dbReference type="Pfam" id="PF00412">
    <property type="entry name" value="LIM"/>
    <property type="match status" value="1"/>
</dbReference>
<dbReference type="STRING" id="1555241.A0A4P9WZS5"/>
<keyword evidence="3 4" id="KW-0862">Zinc</keyword>
<keyword evidence="2" id="KW-0677">Repeat</keyword>
<dbReference type="PROSITE" id="PS50023">
    <property type="entry name" value="LIM_DOMAIN_2"/>
    <property type="match status" value="1"/>
</dbReference>
<dbReference type="Proteomes" id="UP000268535">
    <property type="component" value="Unassembled WGS sequence"/>
</dbReference>
<evidence type="ECO:0000313" key="9">
    <source>
        <dbReference type="Proteomes" id="UP000274922"/>
    </source>
</evidence>
<dbReference type="GO" id="GO:0046872">
    <property type="term" value="F:metal ion binding"/>
    <property type="evidence" value="ECO:0007669"/>
    <property type="project" value="UniProtKB-KW"/>
</dbReference>
<dbReference type="GO" id="GO:0051015">
    <property type="term" value="F:actin filament binding"/>
    <property type="evidence" value="ECO:0007669"/>
    <property type="project" value="TreeGrafter"/>
</dbReference>
<name>A0A4P9WZS5_9FUNG</name>
<dbReference type="OrthoDB" id="8062037at2759"/>
<reference evidence="6" key="3">
    <citation type="submission" date="2018-08" db="EMBL/GenBank/DDBJ databases">
        <title>Leveraging single-cell genomics to expand the Fungal Tree of Life.</title>
        <authorList>
            <consortium name="DOE Joint Genome Institute"/>
            <person name="Ahrendt S.R."/>
            <person name="Quandt C.A."/>
            <person name="Ciobanu D."/>
            <person name="Clum A."/>
            <person name="Salamov A."/>
            <person name="Andreopoulos B."/>
            <person name="Cheng J.-F."/>
            <person name="Woyke T."/>
            <person name="Pelin A."/>
            <person name="Henrissat B."/>
            <person name="Reynolds N."/>
            <person name="Benny G.L."/>
            <person name="Smith M.E."/>
            <person name="James T.Y."/>
            <person name="Grigoriev I.V."/>
        </authorList>
    </citation>
    <scope>NUCLEOTIDE SEQUENCE</scope>
    <source>
        <strain evidence="6">ATCC 52028</strain>
    </source>
</reference>
<dbReference type="PANTHER" id="PTHR46218">
    <property type="entry name" value="LASP"/>
    <property type="match status" value="1"/>
</dbReference>
<keyword evidence="1 4" id="KW-0479">Metal-binding</keyword>
<dbReference type="SUPFAM" id="SSF57716">
    <property type="entry name" value="Glucocorticoid receptor-like (DNA-binding domain)"/>
    <property type="match status" value="1"/>
</dbReference>
<dbReference type="SMART" id="SM00132">
    <property type="entry name" value="LIM"/>
    <property type="match status" value="1"/>
</dbReference>
<evidence type="ECO:0000313" key="8">
    <source>
        <dbReference type="Proteomes" id="UP000268535"/>
    </source>
</evidence>
<dbReference type="AlphaFoldDB" id="A0A4P9WZS5"/>
<evidence type="ECO:0000259" key="5">
    <source>
        <dbReference type="PROSITE" id="PS50023"/>
    </source>
</evidence>
<organism evidence="6 8">
    <name type="scientific">Caulochytrium protostelioides</name>
    <dbReference type="NCBI Taxonomy" id="1555241"/>
    <lineage>
        <taxon>Eukaryota</taxon>
        <taxon>Fungi</taxon>
        <taxon>Fungi incertae sedis</taxon>
        <taxon>Chytridiomycota</taxon>
        <taxon>Chytridiomycota incertae sedis</taxon>
        <taxon>Chytridiomycetes</taxon>
        <taxon>Caulochytriales</taxon>
        <taxon>Caulochytriaceae</taxon>
        <taxon>Caulochytrium</taxon>
    </lineage>
</organism>
<accession>A0A4P9WZS5</accession>
<dbReference type="EMBL" id="ML014444">
    <property type="protein sequence ID" value="RKO98416.1"/>
    <property type="molecule type" value="Genomic_DNA"/>
</dbReference>
<dbReference type="EMBL" id="ML009142">
    <property type="protein sequence ID" value="RKO97923.1"/>
    <property type="molecule type" value="Genomic_DNA"/>
</dbReference>
<evidence type="ECO:0000256" key="1">
    <source>
        <dbReference type="ARBA" id="ARBA00022723"/>
    </source>
</evidence>
<dbReference type="InterPro" id="IPR051759">
    <property type="entry name" value="LIM-SH3_domain_protein"/>
</dbReference>
<evidence type="ECO:0000313" key="7">
    <source>
        <dbReference type="EMBL" id="RKO98416.1"/>
    </source>
</evidence>
<protein>
    <recommendedName>
        <fullName evidence="5">LIM zinc-binding domain-containing protein</fullName>
    </recommendedName>
</protein>
<evidence type="ECO:0000256" key="4">
    <source>
        <dbReference type="PROSITE-ProRule" id="PRU00125"/>
    </source>
</evidence>